<proteinExistence type="predicted"/>
<accession>A0A0A8ZYD2</accession>
<reference evidence="2" key="1">
    <citation type="submission" date="2014-09" db="EMBL/GenBank/DDBJ databases">
        <authorList>
            <person name="Magalhaes I.L.F."/>
            <person name="Oliveira U."/>
            <person name="Santos F.R."/>
            <person name="Vidigal T.H.D.A."/>
            <person name="Brescovit A.D."/>
            <person name="Santos A.J."/>
        </authorList>
    </citation>
    <scope>NUCLEOTIDE SEQUENCE</scope>
    <source>
        <tissue evidence="2">Shoot tissue taken approximately 20 cm above the soil surface</tissue>
    </source>
</reference>
<organism evidence="2">
    <name type="scientific">Arundo donax</name>
    <name type="common">Giant reed</name>
    <name type="synonym">Donax arundinaceus</name>
    <dbReference type="NCBI Taxonomy" id="35708"/>
    <lineage>
        <taxon>Eukaryota</taxon>
        <taxon>Viridiplantae</taxon>
        <taxon>Streptophyta</taxon>
        <taxon>Embryophyta</taxon>
        <taxon>Tracheophyta</taxon>
        <taxon>Spermatophyta</taxon>
        <taxon>Magnoliopsida</taxon>
        <taxon>Liliopsida</taxon>
        <taxon>Poales</taxon>
        <taxon>Poaceae</taxon>
        <taxon>PACMAD clade</taxon>
        <taxon>Arundinoideae</taxon>
        <taxon>Arundineae</taxon>
        <taxon>Arundo</taxon>
    </lineage>
</organism>
<protein>
    <submittedName>
        <fullName evidence="2">Uncharacterized protein</fullName>
    </submittedName>
</protein>
<sequence length="29" mass="3159">MQPKVIKSSPQQSKCGEAHTLIAPNYKSS</sequence>
<reference evidence="2" key="2">
    <citation type="journal article" date="2015" name="Data Brief">
        <title>Shoot transcriptome of the giant reed, Arundo donax.</title>
        <authorList>
            <person name="Barrero R.A."/>
            <person name="Guerrero F.D."/>
            <person name="Moolhuijzen P."/>
            <person name="Goolsby J.A."/>
            <person name="Tidwell J."/>
            <person name="Bellgard S.E."/>
            <person name="Bellgard M.I."/>
        </authorList>
    </citation>
    <scope>NUCLEOTIDE SEQUENCE</scope>
    <source>
        <tissue evidence="2">Shoot tissue taken approximately 20 cm above the soil surface</tissue>
    </source>
</reference>
<dbReference type="EMBL" id="GBRH01253506">
    <property type="protein sequence ID" value="JAD44389.1"/>
    <property type="molecule type" value="Transcribed_RNA"/>
</dbReference>
<evidence type="ECO:0000256" key="1">
    <source>
        <dbReference type="SAM" id="MobiDB-lite"/>
    </source>
</evidence>
<dbReference type="AlphaFoldDB" id="A0A0A8ZYD2"/>
<evidence type="ECO:0000313" key="2">
    <source>
        <dbReference type="EMBL" id="JAD44389.1"/>
    </source>
</evidence>
<feature type="region of interest" description="Disordered" evidence="1">
    <location>
        <begin position="1"/>
        <end position="29"/>
    </location>
</feature>
<name>A0A0A8ZYD2_ARUDO</name>